<feature type="compositionally biased region" description="Basic and acidic residues" evidence="1">
    <location>
        <begin position="239"/>
        <end position="273"/>
    </location>
</feature>
<dbReference type="OMA" id="VCSIHTD"/>
<reference evidence="2 3" key="1">
    <citation type="journal article" date="2016" name="Fungal Biol.">
        <title>The genome of Xylona heveae provides a window into fungal endophytism.</title>
        <authorList>
            <person name="Gazis R."/>
            <person name="Kuo A."/>
            <person name="Riley R."/>
            <person name="LaButti K."/>
            <person name="Lipzen A."/>
            <person name="Lin J."/>
            <person name="Amirebrahimi M."/>
            <person name="Hesse C.N."/>
            <person name="Spatafora J.W."/>
            <person name="Henrissat B."/>
            <person name="Hainaut M."/>
            <person name="Grigoriev I.V."/>
            <person name="Hibbett D.S."/>
        </authorList>
    </citation>
    <scope>NUCLEOTIDE SEQUENCE [LARGE SCALE GENOMIC DNA]</scope>
    <source>
        <strain evidence="2 3">TC161</strain>
    </source>
</reference>
<feature type="region of interest" description="Disordered" evidence="1">
    <location>
        <begin position="239"/>
        <end position="308"/>
    </location>
</feature>
<feature type="compositionally biased region" description="Polar residues" evidence="1">
    <location>
        <begin position="62"/>
        <end position="71"/>
    </location>
</feature>
<accession>A0A165HCP4</accession>
<feature type="compositionally biased region" description="Low complexity" evidence="1">
    <location>
        <begin position="87"/>
        <end position="105"/>
    </location>
</feature>
<evidence type="ECO:0000256" key="1">
    <source>
        <dbReference type="SAM" id="MobiDB-lite"/>
    </source>
</evidence>
<name>A0A165HCP4_XYLHT</name>
<dbReference type="AlphaFoldDB" id="A0A165HCP4"/>
<feature type="region of interest" description="Disordered" evidence="1">
    <location>
        <begin position="40"/>
        <end position="75"/>
    </location>
</feature>
<feature type="compositionally biased region" description="Acidic residues" evidence="1">
    <location>
        <begin position="293"/>
        <end position="302"/>
    </location>
</feature>
<dbReference type="GeneID" id="28897453"/>
<dbReference type="InParanoid" id="A0A165HCP4"/>
<dbReference type="RefSeq" id="XP_018188864.1">
    <property type="nucleotide sequence ID" value="XM_018332316.1"/>
</dbReference>
<keyword evidence="3" id="KW-1185">Reference proteome</keyword>
<dbReference type="Proteomes" id="UP000076632">
    <property type="component" value="Unassembled WGS sequence"/>
</dbReference>
<evidence type="ECO:0000313" key="2">
    <source>
        <dbReference type="EMBL" id="KZF23309.1"/>
    </source>
</evidence>
<organism evidence="2 3">
    <name type="scientific">Xylona heveae (strain CBS 132557 / TC161)</name>
    <dbReference type="NCBI Taxonomy" id="1328760"/>
    <lineage>
        <taxon>Eukaryota</taxon>
        <taxon>Fungi</taxon>
        <taxon>Dikarya</taxon>
        <taxon>Ascomycota</taxon>
        <taxon>Pezizomycotina</taxon>
        <taxon>Xylonomycetes</taxon>
        <taxon>Xylonales</taxon>
        <taxon>Xylonaceae</taxon>
        <taxon>Xylona</taxon>
    </lineage>
</organism>
<evidence type="ECO:0000313" key="3">
    <source>
        <dbReference type="Proteomes" id="UP000076632"/>
    </source>
</evidence>
<gene>
    <name evidence="2" type="ORF">L228DRAFT_246067</name>
</gene>
<feature type="region of interest" description="Disordered" evidence="1">
    <location>
        <begin position="173"/>
        <end position="222"/>
    </location>
</feature>
<feature type="region of interest" description="Disordered" evidence="1">
    <location>
        <begin position="87"/>
        <end position="121"/>
    </location>
</feature>
<dbReference type="OrthoDB" id="3886346at2759"/>
<sequence>MDALQSFTHLTDNIPSWLSDLDDVVQQIKTYQTEISNVAKRSDRDDANNDGADIVSIKSKAKSQMGSNTSVMPIEEGDNIERPTAFAKAQAAQNPSSQPWPSSQTPRKRKTDSVLSGPRQDSLPLRRKSVVVYYDSTIQSSFEALVRDISVARNNLRKGKMAARMKQLTSSMANDFSGRPSFPNRRGPPMGPKLGYARAGRDSQSPGSFGGQAPGSPFDEADKGLERAQNLTEVAAHQFLREGDCGPEMDGIKEGLEEASHVAEKEVKRLREEEEKEQEMERRRAHTRQTDQIEADDEDTGSESDGSG</sequence>
<protein>
    <submittedName>
        <fullName evidence="2">Uncharacterized protein</fullName>
    </submittedName>
</protein>
<dbReference type="EMBL" id="KV407457">
    <property type="protein sequence ID" value="KZF23309.1"/>
    <property type="molecule type" value="Genomic_DNA"/>
</dbReference>
<proteinExistence type="predicted"/>